<keyword evidence="5" id="KW-0411">Iron-sulfur</keyword>
<dbReference type="GO" id="GO:0003824">
    <property type="term" value="F:catalytic activity"/>
    <property type="evidence" value="ECO:0007669"/>
    <property type="project" value="InterPro"/>
</dbReference>
<accession>A0A0G0T7R4</accession>
<dbReference type="InterPro" id="IPR058240">
    <property type="entry name" value="rSAM_sf"/>
</dbReference>
<evidence type="ECO:0008006" key="8">
    <source>
        <dbReference type="Google" id="ProtNLM"/>
    </source>
</evidence>
<evidence type="ECO:0000256" key="5">
    <source>
        <dbReference type="ARBA" id="ARBA00023014"/>
    </source>
</evidence>
<dbReference type="SFLD" id="SFLDS00029">
    <property type="entry name" value="Radical_SAM"/>
    <property type="match status" value="1"/>
</dbReference>
<evidence type="ECO:0000256" key="2">
    <source>
        <dbReference type="ARBA" id="ARBA00022691"/>
    </source>
</evidence>
<dbReference type="AlphaFoldDB" id="A0A0G0T7R4"/>
<keyword evidence="4" id="KW-0408">Iron</keyword>
<evidence type="ECO:0000256" key="3">
    <source>
        <dbReference type="ARBA" id="ARBA00022723"/>
    </source>
</evidence>
<dbReference type="InterPro" id="IPR051198">
    <property type="entry name" value="BchE-like"/>
</dbReference>
<keyword evidence="2" id="KW-0949">S-adenosyl-L-methionine</keyword>
<comment type="cofactor">
    <cofactor evidence="1">
        <name>[4Fe-4S] cluster</name>
        <dbReference type="ChEBI" id="CHEBI:49883"/>
    </cofactor>
</comment>
<dbReference type="EMBL" id="LBXN01000010">
    <property type="protein sequence ID" value="KKR33902.1"/>
    <property type="molecule type" value="Genomic_DNA"/>
</dbReference>
<proteinExistence type="predicted"/>
<name>A0A0G0T7R4_9BACT</name>
<organism evidence="6 7">
    <name type="scientific">Candidatus Gottesmanbacteria bacterium GW2011_GWC2_39_8</name>
    <dbReference type="NCBI Taxonomy" id="1618450"/>
    <lineage>
        <taxon>Bacteria</taxon>
        <taxon>Candidatus Gottesmaniibacteriota</taxon>
    </lineage>
</organism>
<dbReference type="SUPFAM" id="SSF102114">
    <property type="entry name" value="Radical SAM enzymes"/>
    <property type="match status" value="1"/>
</dbReference>
<protein>
    <recommendedName>
        <fullName evidence="8">Radical SAM domain protein</fullName>
    </recommendedName>
</protein>
<reference evidence="6 7" key="1">
    <citation type="journal article" date="2015" name="Nature">
        <title>rRNA introns, odd ribosomes, and small enigmatic genomes across a large radiation of phyla.</title>
        <authorList>
            <person name="Brown C.T."/>
            <person name="Hug L.A."/>
            <person name="Thomas B.C."/>
            <person name="Sharon I."/>
            <person name="Castelle C.J."/>
            <person name="Singh A."/>
            <person name="Wilkins M.J."/>
            <person name="Williams K.H."/>
            <person name="Banfield J.F."/>
        </authorList>
    </citation>
    <scope>NUCLEOTIDE SEQUENCE [LARGE SCALE GENOMIC DNA]</scope>
</reference>
<comment type="caution">
    <text evidence="6">The sequence shown here is derived from an EMBL/GenBank/DDBJ whole genome shotgun (WGS) entry which is preliminary data.</text>
</comment>
<keyword evidence="3" id="KW-0479">Metal-binding</keyword>
<evidence type="ECO:0000256" key="1">
    <source>
        <dbReference type="ARBA" id="ARBA00001966"/>
    </source>
</evidence>
<dbReference type="InterPro" id="IPR007197">
    <property type="entry name" value="rSAM"/>
</dbReference>
<sequence length="539" mass="62725">MRVLLVEPEYRRLSKKKVDGDGNATDTPIKKKKIDDESLWYPPIGLMKLSTFHKRRGDQVQFVKGCDNSISTEQLEIFSPNVIWDRVYISTLFTYDWHKTVKTINHYKNAVGGSINNIYVGGIMASIMPNEIYEETGIYPVVGILHSPEQIGLEGQENIDMLPPDYDLLSKEIYAINDTYYAYTTRGCTQRCAWCGVPDIEPKYCDYIDIKQVISELRDTYGDKPRLKLMDNNILASPHLDRIVDDLCELNYGMNQKPLERPRRLRVIDFNQGLDATHVNKKTIAQLSRLNIRPVRIAFDRIQETKVYKRSITLAHKAGFREFSNYMLYGYKDTPKDLYQRLMVNIDFNEKWSKRETEKKRGTIYSYPMRYSPIKDAGISNSNRRRDFEPSSDLEISDFVDDAVWTKRFIRNMDIIKGAAHGAIPPTPGLARRALGETYWEFIMNLYTPEEILRNRNDNEIRVYRNDNERKPGSGRLEAFREFLGNLMERDKEKFKEFHQAVSSNSLDSIRALLKTCHDGEMEGWLKVYLKSNIGMETI</sequence>
<dbReference type="PANTHER" id="PTHR43409">
    <property type="entry name" value="ANAEROBIC MAGNESIUM-PROTOPORPHYRIN IX MONOMETHYL ESTER CYCLASE-RELATED"/>
    <property type="match status" value="1"/>
</dbReference>
<dbReference type="GO" id="GO:0051536">
    <property type="term" value="F:iron-sulfur cluster binding"/>
    <property type="evidence" value="ECO:0007669"/>
    <property type="project" value="UniProtKB-KW"/>
</dbReference>
<dbReference type="Proteomes" id="UP000034539">
    <property type="component" value="Unassembled WGS sequence"/>
</dbReference>
<dbReference type="GO" id="GO:0046872">
    <property type="term" value="F:metal ion binding"/>
    <property type="evidence" value="ECO:0007669"/>
    <property type="project" value="UniProtKB-KW"/>
</dbReference>
<evidence type="ECO:0000256" key="4">
    <source>
        <dbReference type="ARBA" id="ARBA00023004"/>
    </source>
</evidence>
<evidence type="ECO:0000313" key="7">
    <source>
        <dbReference type="Proteomes" id="UP000034539"/>
    </source>
</evidence>
<evidence type="ECO:0000313" key="6">
    <source>
        <dbReference type="EMBL" id="KKR33902.1"/>
    </source>
</evidence>
<gene>
    <name evidence="6" type="ORF">UT63_C0010G0006</name>
</gene>